<dbReference type="PANTHER" id="PTHR34297">
    <property type="entry name" value="HYPOTHETICAL CYTOSOLIC PROTEIN-RELATED"/>
    <property type="match status" value="1"/>
</dbReference>
<protein>
    <recommendedName>
        <fullName evidence="4">Asp23/Gls24 family envelope stress response protein</fullName>
    </recommendedName>
</protein>
<dbReference type="AlphaFoldDB" id="A0AAU9DW25"/>
<dbReference type="EMBL" id="AP026802">
    <property type="protein sequence ID" value="BDR58143.1"/>
    <property type="molecule type" value="Genomic_DNA"/>
</dbReference>
<dbReference type="InterPro" id="IPR005531">
    <property type="entry name" value="Asp23"/>
</dbReference>
<reference evidence="2 3" key="1">
    <citation type="journal article" date="2023" name="Microbiol. Spectr.">
        <title>Symbiosis of Carpenter Bees with Uncharacterized Lactic Acid Bacteria Showing NAD Auxotrophy.</title>
        <authorList>
            <person name="Kawasaki S."/>
            <person name="Ozawa K."/>
            <person name="Mori T."/>
            <person name="Yamamoto A."/>
            <person name="Ito M."/>
            <person name="Ohkuma M."/>
            <person name="Sakamoto M."/>
            <person name="Matsutani M."/>
        </authorList>
    </citation>
    <scope>NUCLEOTIDE SEQUENCE [LARGE SCALE GENOMIC DNA]</scope>
    <source>
        <strain evidence="2 3">XA3</strain>
    </source>
</reference>
<keyword evidence="3" id="KW-1185">Reference proteome</keyword>
<dbReference type="PANTHER" id="PTHR34297:SF1">
    <property type="entry name" value="ASP23_GLS24 FAMILY ENVELOPE STRESS RESPONSE PROTEIN"/>
    <property type="match status" value="1"/>
</dbReference>
<dbReference type="RefSeq" id="WP_317636061.1">
    <property type="nucleotide sequence ID" value="NZ_AP026802.1"/>
</dbReference>
<organism evidence="2 3">
    <name type="scientific">Xylocopilactobacillus apicola</name>
    <dbReference type="NCBI Taxonomy" id="2932184"/>
    <lineage>
        <taxon>Bacteria</taxon>
        <taxon>Bacillati</taxon>
        <taxon>Bacillota</taxon>
        <taxon>Bacilli</taxon>
        <taxon>Lactobacillales</taxon>
        <taxon>Lactobacillaceae</taxon>
        <taxon>Xylocopilactobacillus</taxon>
    </lineage>
</organism>
<dbReference type="Proteomes" id="UP001321861">
    <property type="component" value="Chromosome"/>
</dbReference>
<proteinExistence type="inferred from homology"/>
<name>A0AAU9DW25_9LACO</name>
<dbReference type="Pfam" id="PF03780">
    <property type="entry name" value="Asp23"/>
    <property type="match status" value="1"/>
</dbReference>
<evidence type="ECO:0000313" key="2">
    <source>
        <dbReference type="EMBL" id="BDR58143.1"/>
    </source>
</evidence>
<gene>
    <name evidence="2" type="ORF">XA3_05840</name>
</gene>
<sequence>MANLRSGLKLSSSNTVAGKVSISAKALETIMELTAGSVKDVNKMTRVFQTVFGSNFPEVRFVHAATLKLVNHELVAEIYLNLNYGVNVIQTTYQVQSEIINQFKEMLDLDLAKVQVHVVDLIDDDQIVDEA</sequence>
<evidence type="ECO:0008006" key="4">
    <source>
        <dbReference type="Google" id="ProtNLM"/>
    </source>
</evidence>
<comment type="similarity">
    <text evidence="1">Belongs to the asp23 family.</text>
</comment>
<dbReference type="KEGG" id="xap:XA3_05840"/>
<accession>A0AAU9DW25</accession>
<evidence type="ECO:0000313" key="3">
    <source>
        <dbReference type="Proteomes" id="UP001321861"/>
    </source>
</evidence>
<evidence type="ECO:0000256" key="1">
    <source>
        <dbReference type="ARBA" id="ARBA00005721"/>
    </source>
</evidence>